<proteinExistence type="predicted"/>
<dbReference type="InterPro" id="IPR036249">
    <property type="entry name" value="Thioredoxin-like_sf"/>
</dbReference>
<dbReference type="EMBL" id="JAAXKY010000075">
    <property type="protein sequence ID" value="NMH79691.1"/>
    <property type="molecule type" value="Genomic_DNA"/>
</dbReference>
<dbReference type="Pfam" id="PF13911">
    <property type="entry name" value="AhpC-TSA_2"/>
    <property type="match status" value="1"/>
</dbReference>
<organism evidence="2 3">
    <name type="scientific">Pseudonocardia xinjiangensis</name>
    <dbReference type="NCBI Taxonomy" id="75289"/>
    <lineage>
        <taxon>Bacteria</taxon>
        <taxon>Bacillati</taxon>
        <taxon>Actinomycetota</taxon>
        <taxon>Actinomycetes</taxon>
        <taxon>Pseudonocardiales</taxon>
        <taxon>Pseudonocardiaceae</taxon>
        <taxon>Pseudonocardia</taxon>
    </lineage>
</organism>
<accession>A0ABX1RKH6</accession>
<keyword evidence="3" id="KW-1185">Reference proteome</keyword>
<sequence length="243" mass="25951">MLGDGVAGPLDEYGPLPGPRGPRRGCGVDPGEQQVDDQPFQLGPVGDVAVERHVGHAELGGDGAHRECGEPVAVVSGEHVRVPEPGRLVHLQFRRFAGCPVCNLHLRSVVARHDEIVAAGVREVVVFHSPADELRVHTADLPFAVVADPDKRLYREFGVEAGPRALLDPQAGGAIIRSIATGLRNRDPLPSRTQPGGGLGLPADFLIDGDGHVLARKYGDHAYDQWSVDELLALAVRTRDSAR</sequence>
<name>A0ABX1RKH6_9PSEU</name>
<comment type="caution">
    <text evidence="2">The sequence shown here is derived from an EMBL/GenBank/DDBJ whole genome shotgun (WGS) entry which is preliminary data.</text>
</comment>
<dbReference type="CDD" id="cd02970">
    <property type="entry name" value="PRX_like2"/>
    <property type="match status" value="1"/>
</dbReference>
<evidence type="ECO:0000313" key="3">
    <source>
        <dbReference type="Proteomes" id="UP001296706"/>
    </source>
</evidence>
<dbReference type="InterPro" id="IPR032801">
    <property type="entry name" value="PXL2A/B/C"/>
</dbReference>
<dbReference type="SUPFAM" id="SSF52833">
    <property type="entry name" value="Thioredoxin-like"/>
    <property type="match status" value="1"/>
</dbReference>
<gene>
    <name evidence="2" type="ORF">HF577_21680</name>
</gene>
<dbReference type="Proteomes" id="UP001296706">
    <property type="component" value="Unassembled WGS sequence"/>
</dbReference>
<evidence type="ECO:0000256" key="1">
    <source>
        <dbReference type="SAM" id="MobiDB-lite"/>
    </source>
</evidence>
<protein>
    <submittedName>
        <fullName evidence="2">AhpC/TSA family protein</fullName>
    </submittedName>
</protein>
<dbReference type="Gene3D" id="3.40.30.10">
    <property type="entry name" value="Glutaredoxin"/>
    <property type="match status" value="1"/>
</dbReference>
<evidence type="ECO:0000313" key="2">
    <source>
        <dbReference type="EMBL" id="NMH79691.1"/>
    </source>
</evidence>
<feature type="region of interest" description="Disordered" evidence="1">
    <location>
        <begin position="1"/>
        <end position="39"/>
    </location>
</feature>
<reference evidence="2 3" key="1">
    <citation type="submission" date="2020-04" db="EMBL/GenBank/DDBJ databases">
        <authorList>
            <person name="Klaysubun C."/>
            <person name="Duangmal K."/>
            <person name="Lipun K."/>
        </authorList>
    </citation>
    <scope>NUCLEOTIDE SEQUENCE [LARGE SCALE GENOMIC DNA]</scope>
    <source>
        <strain evidence="2 3">JCM 11839</strain>
    </source>
</reference>